<dbReference type="InterPro" id="IPR011856">
    <property type="entry name" value="tRNA_endonuc-like_dom_sf"/>
</dbReference>
<dbReference type="CDD" id="cd22362">
    <property type="entry name" value="TnsA_endonuclease-like"/>
    <property type="match status" value="1"/>
</dbReference>
<proteinExistence type="predicted"/>
<dbReference type="Gene3D" id="1.10.10.10">
    <property type="entry name" value="Winged helix-like DNA-binding domain superfamily/Winged helix DNA-binding domain"/>
    <property type="match status" value="1"/>
</dbReference>
<protein>
    <submittedName>
        <fullName evidence="3">TnsA endonuclease C terminal</fullName>
    </submittedName>
</protein>
<dbReference type="Pfam" id="PF08721">
    <property type="entry name" value="Tn7_Tnp_TnsA_C"/>
    <property type="match status" value="1"/>
</dbReference>
<evidence type="ECO:0000313" key="4">
    <source>
        <dbReference type="Proteomes" id="UP000184310"/>
    </source>
</evidence>
<dbReference type="SUPFAM" id="SSF52980">
    <property type="entry name" value="Restriction endonuclease-like"/>
    <property type="match status" value="1"/>
</dbReference>
<dbReference type="Pfam" id="PF08722">
    <property type="entry name" value="Tn7_TnsA-like_N"/>
    <property type="match status" value="1"/>
</dbReference>
<feature type="domain" description="TnsA endonuclease N-terminal" evidence="2">
    <location>
        <begin position="71"/>
        <end position="162"/>
    </location>
</feature>
<dbReference type="OrthoDB" id="5291587at2"/>
<dbReference type="InterPro" id="IPR014833">
    <property type="entry name" value="TnsA_N"/>
</dbReference>
<dbReference type="Gene3D" id="3.40.1350.10">
    <property type="match status" value="1"/>
</dbReference>
<dbReference type="GO" id="GO:0003676">
    <property type="term" value="F:nucleic acid binding"/>
    <property type="evidence" value="ECO:0007669"/>
    <property type="project" value="InterPro"/>
</dbReference>
<accession>A0A1M6LVW3</accession>
<dbReference type="RefSeq" id="WP_072988014.1">
    <property type="nucleotide sequence ID" value="NZ_FQZB01000010.1"/>
</dbReference>
<dbReference type="InterPro" id="IPR036388">
    <property type="entry name" value="WH-like_DNA-bd_sf"/>
</dbReference>
<keyword evidence="3" id="KW-0378">Hydrolase</keyword>
<sequence>MAKRSRINKIEKLIKEGRGTGRLGEYKPWILIQDVSSSGRSTRLKGIKTKRQHDFLSDMETNYFYILEYADSVIDIREQYPLLPIEETLQIANELGIEHPKNPRTNEYIVMTTDFFITQNNNLDLARTVKSKDDLCNKRVLEKFEIERVYWERKGIDWGIVTNEEINKTVAQNIKFFHSYYDISNLDVFIDLDEMEIQDIILEYIRRISDTNISIREISRVFENDLSLLKGTGISVFKYLLARKVIEVDITKEIDINKSMDISLKEKIVSKEFNIS</sequence>
<evidence type="ECO:0000313" key="3">
    <source>
        <dbReference type="EMBL" id="SHJ75306.1"/>
    </source>
</evidence>
<organism evidence="3 4">
    <name type="scientific">Clostridium cavendishii DSM 21758</name>
    <dbReference type="NCBI Taxonomy" id="1121302"/>
    <lineage>
        <taxon>Bacteria</taxon>
        <taxon>Bacillati</taxon>
        <taxon>Bacillota</taxon>
        <taxon>Clostridia</taxon>
        <taxon>Eubacteriales</taxon>
        <taxon>Clostridiaceae</taxon>
        <taxon>Clostridium</taxon>
    </lineage>
</organism>
<dbReference type="EMBL" id="FQZB01000010">
    <property type="protein sequence ID" value="SHJ75306.1"/>
    <property type="molecule type" value="Genomic_DNA"/>
</dbReference>
<keyword evidence="3" id="KW-0540">Nuclease</keyword>
<dbReference type="InterPro" id="IPR014832">
    <property type="entry name" value="TnsA_C"/>
</dbReference>
<dbReference type="Proteomes" id="UP000184310">
    <property type="component" value="Unassembled WGS sequence"/>
</dbReference>
<evidence type="ECO:0000259" key="2">
    <source>
        <dbReference type="Pfam" id="PF08722"/>
    </source>
</evidence>
<dbReference type="GO" id="GO:0004519">
    <property type="term" value="F:endonuclease activity"/>
    <property type="evidence" value="ECO:0007669"/>
    <property type="project" value="UniProtKB-KW"/>
</dbReference>
<feature type="domain" description="TnsA endonuclease C-terminal" evidence="1">
    <location>
        <begin position="165"/>
        <end position="250"/>
    </location>
</feature>
<reference evidence="3 4" key="1">
    <citation type="submission" date="2016-11" db="EMBL/GenBank/DDBJ databases">
        <authorList>
            <person name="Jaros S."/>
            <person name="Januszkiewicz K."/>
            <person name="Wedrychowicz H."/>
        </authorList>
    </citation>
    <scope>NUCLEOTIDE SEQUENCE [LARGE SCALE GENOMIC DNA]</scope>
    <source>
        <strain evidence="3 4">DSM 21758</strain>
    </source>
</reference>
<dbReference type="InterPro" id="IPR011335">
    <property type="entry name" value="Restrct_endonuc-II-like"/>
</dbReference>
<name>A0A1M6LVW3_9CLOT</name>
<dbReference type="AlphaFoldDB" id="A0A1M6LVW3"/>
<dbReference type="STRING" id="1121302.SAMN02745163_02513"/>
<evidence type="ECO:0000259" key="1">
    <source>
        <dbReference type="Pfam" id="PF08721"/>
    </source>
</evidence>
<keyword evidence="3" id="KW-0255">Endonuclease</keyword>
<keyword evidence="4" id="KW-1185">Reference proteome</keyword>
<gene>
    <name evidence="3" type="ORF">SAMN02745163_02513</name>
</gene>